<feature type="compositionally biased region" description="Polar residues" evidence="1">
    <location>
        <begin position="12"/>
        <end position="24"/>
    </location>
</feature>
<dbReference type="Proteomes" id="UP000322667">
    <property type="component" value="Chromosome A03"/>
</dbReference>
<name>A0A5D2RAV4_GOSTO</name>
<dbReference type="EMBL" id="CM017612">
    <property type="protein sequence ID" value="TYI37328.1"/>
    <property type="molecule type" value="Genomic_DNA"/>
</dbReference>
<gene>
    <name evidence="2" type="ORF">ES332_A03G204300v1</name>
</gene>
<keyword evidence="3" id="KW-1185">Reference proteome</keyword>
<proteinExistence type="predicted"/>
<dbReference type="AlphaFoldDB" id="A0A5D2RAV4"/>
<organism evidence="2 3">
    <name type="scientific">Gossypium tomentosum</name>
    <name type="common">Hawaiian cotton</name>
    <name type="synonym">Gossypium sandvicense</name>
    <dbReference type="NCBI Taxonomy" id="34277"/>
    <lineage>
        <taxon>Eukaryota</taxon>
        <taxon>Viridiplantae</taxon>
        <taxon>Streptophyta</taxon>
        <taxon>Embryophyta</taxon>
        <taxon>Tracheophyta</taxon>
        <taxon>Spermatophyta</taxon>
        <taxon>Magnoliopsida</taxon>
        <taxon>eudicotyledons</taxon>
        <taxon>Gunneridae</taxon>
        <taxon>Pentapetalae</taxon>
        <taxon>rosids</taxon>
        <taxon>malvids</taxon>
        <taxon>Malvales</taxon>
        <taxon>Malvaceae</taxon>
        <taxon>Malvoideae</taxon>
        <taxon>Gossypium</taxon>
    </lineage>
</organism>
<accession>A0A5D2RAV4</accession>
<dbReference type="Pfam" id="PF22909">
    <property type="entry name" value="Caulimovir_coat_dom"/>
    <property type="match status" value="1"/>
</dbReference>
<evidence type="ECO:0000313" key="3">
    <source>
        <dbReference type="Proteomes" id="UP000322667"/>
    </source>
</evidence>
<reference evidence="2 3" key="1">
    <citation type="submission" date="2019-07" db="EMBL/GenBank/DDBJ databases">
        <title>WGS assembly of Gossypium tomentosum.</title>
        <authorList>
            <person name="Chen Z.J."/>
            <person name="Sreedasyam A."/>
            <person name="Ando A."/>
            <person name="Song Q."/>
            <person name="De L."/>
            <person name="Hulse-Kemp A."/>
            <person name="Ding M."/>
            <person name="Ye W."/>
            <person name="Kirkbride R."/>
            <person name="Jenkins J."/>
            <person name="Plott C."/>
            <person name="Lovell J."/>
            <person name="Lin Y.-M."/>
            <person name="Vaughn R."/>
            <person name="Liu B."/>
            <person name="Li W."/>
            <person name="Simpson S."/>
            <person name="Scheffler B."/>
            <person name="Saski C."/>
            <person name="Grover C."/>
            <person name="Hu G."/>
            <person name="Conover J."/>
            <person name="Carlson J."/>
            <person name="Shu S."/>
            <person name="Boston L."/>
            <person name="Williams M."/>
            <person name="Peterson D."/>
            <person name="Mcgee K."/>
            <person name="Jones D."/>
            <person name="Wendel J."/>
            <person name="Stelly D."/>
            <person name="Grimwood J."/>
            <person name="Schmutz J."/>
        </authorList>
    </citation>
    <scope>NUCLEOTIDE SEQUENCE [LARGE SCALE GENOMIC DNA]</scope>
    <source>
        <strain evidence="2">7179.01</strain>
    </source>
</reference>
<feature type="region of interest" description="Disordered" evidence="1">
    <location>
        <begin position="1"/>
        <end position="24"/>
    </location>
</feature>
<evidence type="ECO:0000313" key="2">
    <source>
        <dbReference type="EMBL" id="TYI37328.1"/>
    </source>
</evidence>
<evidence type="ECO:0000256" key="1">
    <source>
        <dbReference type="SAM" id="MobiDB-lite"/>
    </source>
</evidence>
<sequence>MGDPIYPPAVSSGRQANGASSSFTSGALPRPSLYRGKFKGIDYQNNWSLPPAQNEEGAMLVLPNDISKWPDVITRWESCNKNVMNRIAWLNNKSKVDHIENLLGEIEKKTFQQWRASYPQEYEVLITMADDPQNLFSQIRRIFTFEDPYQGSTAFQDRAYADLEALPRPSLYRGKFKGIDYQNNWSLPPAQNEEGAMLVLPNDISKWPDVITRWESCNKNVMNRIAWPNNKSKVDHIENLLGEIEKRTFQQWRASYPQEYEVLITMADDPQNLFSQIRRIFTFEDPYQGSTAFQDRAYADLKALTCNNIGDIIPFVNQYKALAANSGRMFLSTELSDKLFRKIPQPFGKILEDQFRAKFGENVIGVFPRIAFIHTRLTEMCQQARIDSEIKKLDFCKDIPLPTMGDFEC</sequence>
<protein>
    <submittedName>
        <fullName evidence="2">Uncharacterized protein</fullName>
    </submittedName>
</protein>